<keyword evidence="5" id="KW-0812">Transmembrane</keyword>
<dbReference type="SUPFAM" id="SSF55874">
    <property type="entry name" value="ATPase domain of HSP90 chaperone/DNA topoisomerase II/histidine kinase"/>
    <property type="match status" value="1"/>
</dbReference>
<feature type="transmembrane region" description="Helical" evidence="5">
    <location>
        <begin position="115"/>
        <end position="137"/>
    </location>
</feature>
<evidence type="ECO:0000256" key="1">
    <source>
        <dbReference type="ARBA" id="ARBA00000085"/>
    </source>
</evidence>
<keyword evidence="5" id="KW-1133">Transmembrane helix</keyword>
<sequence length="563" mass="60151">MTEARFIDLLGNPRTIGLVAFLLSIPIGLIAALTATHDPLASSREVLAWIAIGVLAQLAVGAALLVGNLLLVWLDVTGHGTRVVTILVAFGAGAVRGVCVGLLPEASNLPTTTTIPIRILSSAIIFGLWLLILGAALGANDRYRADVGALVEELATRELQLRIVDAHQVSIHSSHAAARIAESTSPLQAALGAEVAAPDHARTARLVQDAIEERLRPLSHQFWFEREPQIETPSTAGSLVRRVVGTPIPWRRAIPVMSLLLVGNSLVRWGWPAGFFSGLVASALVAIIVITFTSLGSSHRQRWNSVMYVVLFLVPAPAAVLVIEHLTDQPQRASVNFVLALGVPTAFLLGAAATVVIVDRRATIHDLRSRIAEPTWDAHLGELHRRHVESEAASFLHNTVQSRLVAASLQLEQAAAEGDQERADGALQEVREVLELASTTAGFPLGPPPSERLSRLPQAWRGIATVTIEVPDTLEPDVAWRTASEAVEECVTNAVRHGHATRVAVLCHQTPDAIEITIDDDGSGSWNSEGSGLGHHWMARVTGGQWSITPALTGATVAMRIPT</sequence>
<dbReference type="GO" id="GO:0000160">
    <property type="term" value="P:phosphorelay signal transduction system"/>
    <property type="evidence" value="ECO:0007669"/>
    <property type="project" value="UniProtKB-KW"/>
</dbReference>
<feature type="transmembrane region" description="Helical" evidence="5">
    <location>
        <begin position="273"/>
        <end position="293"/>
    </location>
</feature>
<evidence type="ECO:0000256" key="4">
    <source>
        <dbReference type="ARBA" id="ARBA00022777"/>
    </source>
</evidence>
<feature type="transmembrane region" description="Helical" evidence="5">
    <location>
        <begin position="47"/>
        <end position="71"/>
    </location>
</feature>
<dbReference type="EC" id="2.7.13.3" evidence="2"/>
<feature type="transmembrane region" description="Helical" evidence="5">
    <location>
        <begin position="335"/>
        <end position="358"/>
    </location>
</feature>
<dbReference type="InterPro" id="IPR036890">
    <property type="entry name" value="HATPase_C_sf"/>
</dbReference>
<evidence type="ECO:0000256" key="2">
    <source>
        <dbReference type="ARBA" id="ARBA00012438"/>
    </source>
</evidence>
<dbReference type="InterPro" id="IPR050482">
    <property type="entry name" value="Sensor_HK_TwoCompSys"/>
</dbReference>
<protein>
    <recommendedName>
        <fullName evidence="2">histidine kinase</fullName>
        <ecNumber evidence="2">2.7.13.3</ecNumber>
    </recommendedName>
</protein>
<gene>
    <name evidence="6" type="ORF">UFOPK3773_01219</name>
    <name evidence="7" type="ORF">UFOPK3992_00979</name>
</gene>
<keyword evidence="4" id="KW-0418">Kinase</keyword>
<keyword evidence="5" id="KW-0472">Membrane</keyword>
<dbReference type="Gene3D" id="3.30.565.10">
    <property type="entry name" value="Histidine kinase-like ATPase, C-terminal domain"/>
    <property type="match status" value="1"/>
</dbReference>
<evidence type="ECO:0000313" key="7">
    <source>
        <dbReference type="EMBL" id="CAB5005815.1"/>
    </source>
</evidence>
<evidence type="ECO:0000256" key="3">
    <source>
        <dbReference type="ARBA" id="ARBA00022679"/>
    </source>
</evidence>
<reference evidence="7" key="1">
    <citation type="submission" date="2020-05" db="EMBL/GenBank/DDBJ databases">
        <authorList>
            <person name="Chiriac C."/>
            <person name="Salcher M."/>
            <person name="Ghai R."/>
            <person name="Kavagutti S V."/>
        </authorList>
    </citation>
    <scope>NUCLEOTIDE SEQUENCE</scope>
</reference>
<evidence type="ECO:0000256" key="5">
    <source>
        <dbReference type="SAM" id="Phobius"/>
    </source>
</evidence>
<keyword evidence="3" id="KW-0808">Transferase</keyword>
<dbReference type="EMBL" id="CAFBOZ010000126">
    <property type="protein sequence ID" value="CAB5005815.1"/>
    <property type="molecule type" value="Genomic_DNA"/>
</dbReference>
<dbReference type="EMBL" id="CAFBNF010000135">
    <property type="protein sequence ID" value="CAB4947568.1"/>
    <property type="molecule type" value="Genomic_DNA"/>
</dbReference>
<accession>A0A6J7PMW6</accession>
<organism evidence="7">
    <name type="scientific">freshwater metagenome</name>
    <dbReference type="NCBI Taxonomy" id="449393"/>
    <lineage>
        <taxon>unclassified sequences</taxon>
        <taxon>metagenomes</taxon>
        <taxon>ecological metagenomes</taxon>
    </lineage>
</organism>
<dbReference type="AlphaFoldDB" id="A0A6J7PMW6"/>
<feature type="transmembrane region" description="Helical" evidence="5">
    <location>
        <begin position="15"/>
        <end position="35"/>
    </location>
</feature>
<proteinExistence type="predicted"/>
<dbReference type="PANTHER" id="PTHR24421:SF10">
    <property type="entry name" value="NITRATE_NITRITE SENSOR PROTEIN NARQ"/>
    <property type="match status" value="1"/>
</dbReference>
<dbReference type="PANTHER" id="PTHR24421">
    <property type="entry name" value="NITRATE/NITRITE SENSOR PROTEIN NARX-RELATED"/>
    <property type="match status" value="1"/>
</dbReference>
<feature type="transmembrane region" description="Helical" evidence="5">
    <location>
        <begin position="83"/>
        <end position="103"/>
    </location>
</feature>
<feature type="transmembrane region" description="Helical" evidence="5">
    <location>
        <begin position="305"/>
        <end position="323"/>
    </location>
</feature>
<evidence type="ECO:0000313" key="6">
    <source>
        <dbReference type="EMBL" id="CAB4947568.1"/>
    </source>
</evidence>
<name>A0A6J7PMW6_9ZZZZ</name>
<dbReference type="GO" id="GO:0004673">
    <property type="term" value="F:protein histidine kinase activity"/>
    <property type="evidence" value="ECO:0007669"/>
    <property type="project" value="UniProtKB-EC"/>
</dbReference>
<comment type="catalytic activity">
    <reaction evidence="1">
        <text>ATP + protein L-histidine = ADP + protein N-phospho-L-histidine.</text>
        <dbReference type="EC" id="2.7.13.3"/>
    </reaction>
</comment>